<protein>
    <submittedName>
        <fullName evidence="1">Uncharacterized protein</fullName>
    </submittedName>
</protein>
<evidence type="ECO:0000313" key="2">
    <source>
        <dbReference type="Proteomes" id="UP001056120"/>
    </source>
</evidence>
<comment type="caution">
    <text evidence="1">The sequence shown here is derived from an EMBL/GenBank/DDBJ whole genome shotgun (WGS) entry which is preliminary data.</text>
</comment>
<reference evidence="2" key="1">
    <citation type="journal article" date="2022" name="Mol. Ecol. Resour.">
        <title>The genomes of chicory, endive, great burdock and yacon provide insights into Asteraceae palaeo-polyploidization history and plant inulin production.</title>
        <authorList>
            <person name="Fan W."/>
            <person name="Wang S."/>
            <person name="Wang H."/>
            <person name="Wang A."/>
            <person name="Jiang F."/>
            <person name="Liu H."/>
            <person name="Zhao H."/>
            <person name="Xu D."/>
            <person name="Zhang Y."/>
        </authorList>
    </citation>
    <scope>NUCLEOTIDE SEQUENCE [LARGE SCALE GENOMIC DNA]</scope>
    <source>
        <strain evidence="2">cv. Yunnan</strain>
    </source>
</reference>
<dbReference type="EMBL" id="CM042021">
    <property type="protein sequence ID" value="KAI3820155.1"/>
    <property type="molecule type" value="Genomic_DNA"/>
</dbReference>
<reference evidence="1 2" key="2">
    <citation type="journal article" date="2022" name="Mol. Ecol. Resour.">
        <title>The genomes of chicory, endive, great burdock and yacon provide insights into Asteraceae paleo-polyploidization history and plant inulin production.</title>
        <authorList>
            <person name="Fan W."/>
            <person name="Wang S."/>
            <person name="Wang H."/>
            <person name="Wang A."/>
            <person name="Jiang F."/>
            <person name="Liu H."/>
            <person name="Zhao H."/>
            <person name="Xu D."/>
            <person name="Zhang Y."/>
        </authorList>
    </citation>
    <scope>NUCLEOTIDE SEQUENCE [LARGE SCALE GENOMIC DNA]</scope>
    <source>
        <strain evidence="2">cv. Yunnan</strain>
        <tissue evidence="1">Leaves</tissue>
    </source>
</reference>
<dbReference type="Proteomes" id="UP001056120">
    <property type="component" value="Linkage Group LG04"/>
</dbReference>
<proteinExistence type="predicted"/>
<evidence type="ECO:0000313" key="1">
    <source>
        <dbReference type="EMBL" id="KAI3820155.1"/>
    </source>
</evidence>
<name>A0ACB9JIN8_9ASTR</name>
<sequence>MFINQRLQGLCPDSPSQRDPYTIRGDSRNRGKKKRRITRTVFRAVESSFLFIIFMLSIPHRFTLPRINQIQIVLLTGLTCQDVGVDQKTFLM</sequence>
<accession>A0ACB9JIN8</accession>
<organism evidence="1 2">
    <name type="scientific">Smallanthus sonchifolius</name>
    <dbReference type="NCBI Taxonomy" id="185202"/>
    <lineage>
        <taxon>Eukaryota</taxon>
        <taxon>Viridiplantae</taxon>
        <taxon>Streptophyta</taxon>
        <taxon>Embryophyta</taxon>
        <taxon>Tracheophyta</taxon>
        <taxon>Spermatophyta</taxon>
        <taxon>Magnoliopsida</taxon>
        <taxon>eudicotyledons</taxon>
        <taxon>Gunneridae</taxon>
        <taxon>Pentapetalae</taxon>
        <taxon>asterids</taxon>
        <taxon>campanulids</taxon>
        <taxon>Asterales</taxon>
        <taxon>Asteraceae</taxon>
        <taxon>Asteroideae</taxon>
        <taxon>Heliantheae alliance</taxon>
        <taxon>Millerieae</taxon>
        <taxon>Smallanthus</taxon>
    </lineage>
</organism>
<gene>
    <name evidence="1" type="ORF">L1987_14013</name>
</gene>
<keyword evidence="2" id="KW-1185">Reference proteome</keyword>